<dbReference type="AlphaFoldDB" id="A0ABD4Z7G4"/>
<keyword evidence="1" id="KW-0472">Membrane</keyword>
<dbReference type="RefSeq" id="WP_285273801.1">
    <property type="nucleotide sequence ID" value="NZ_JASNVW010000003.1"/>
</dbReference>
<dbReference type="Pfam" id="PF13559">
    <property type="entry name" value="DUF4129"/>
    <property type="match status" value="1"/>
</dbReference>
<name>A0ABD4Z7G4_9CREN</name>
<protein>
    <submittedName>
        <fullName evidence="3">DUF4129 domain-containing protein</fullName>
    </submittedName>
</protein>
<comment type="caution">
    <text evidence="3">The sequence shown here is derived from an EMBL/GenBank/DDBJ whole genome shotgun (WGS) entry which is preliminary data.</text>
</comment>
<keyword evidence="4" id="KW-1185">Reference proteome</keyword>
<keyword evidence="1" id="KW-1133">Transmembrane helix</keyword>
<dbReference type="Proteomes" id="UP001529235">
    <property type="component" value="Unassembled WGS sequence"/>
</dbReference>
<proteinExistence type="predicted"/>
<reference evidence="3 4" key="1">
    <citation type="submission" date="2023-05" db="EMBL/GenBank/DDBJ databases">
        <title>A new hyperthermophilic archaea 'Ignisphaera cupida' sp. nov. and description of the family 'Ignisphaeraceae' fam. nov.</title>
        <authorList>
            <person name="Podosokorskaya O.A."/>
            <person name="Elcheninov A.G."/>
            <person name="Klukina A."/>
            <person name="Merkel A.Y."/>
        </authorList>
    </citation>
    <scope>NUCLEOTIDE SEQUENCE [LARGE SCALE GENOMIC DNA]</scope>
    <source>
        <strain evidence="3 4">4213-co</strain>
    </source>
</reference>
<feature type="domain" description="Protein-glutamine gamma-glutamyltransferase-like C-terminal" evidence="2">
    <location>
        <begin position="280"/>
        <end position="328"/>
    </location>
</feature>
<evidence type="ECO:0000313" key="4">
    <source>
        <dbReference type="Proteomes" id="UP001529235"/>
    </source>
</evidence>
<organism evidence="3 4">
    <name type="scientific">Ignisphaera cupida</name>
    <dbReference type="NCBI Taxonomy" id="3050454"/>
    <lineage>
        <taxon>Archaea</taxon>
        <taxon>Thermoproteota</taxon>
        <taxon>Thermoprotei</taxon>
        <taxon>Desulfurococcales</taxon>
        <taxon>Desulfurococcaceae</taxon>
        <taxon>Ignisphaera</taxon>
    </lineage>
</organism>
<keyword evidence="1" id="KW-0812">Transmembrane</keyword>
<accession>A0ABD4Z7G4</accession>
<evidence type="ECO:0000313" key="3">
    <source>
        <dbReference type="EMBL" id="MDK6028815.1"/>
    </source>
</evidence>
<feature type="transmembrane region" description="Helical" evidence="1">
    <location>
        <begin position="214"/>
        <end position="233"/>
    </location>
</feature>
<evidence type="ECO:0000256" key="1">
    <source>
        <dbReference type="SAM" id="Phobius"/>
    </source>
</evidence>
<sequence length="347" mass="38840">MKHLLEVFILLIALLTIQAHSIVYASLDVIERHTPGFPLNMSIQNILKVIESLGKNIANTSTGAEKESVWQYLSYVSNQISDEKLRKELVNMGSKYLVNGSLSRDELAKAIQMALASNASLNDIALFLSAVNMLARASGYQNIAKLGESILAMLQNVSKETRFTSSQSSSSRSSQTALPSLLQVLESMPKPISPLPIFSESGMQLPSMLMSIDLRTVFALLIIAAITSIFIAYRNSVINAVRGFMVRKSIDSVDKNLGKMIGWQIRKAILNYWKAVTYIERVYRIRKEDWMTHREYLDSVEKRAELLSSTFKEITSLYEAARYAHEPSGDVDEKSSEYLSKLVGARK</sequence>
<dbReference type="InterPro" id="IPR025403">
    <property type="entry name" value="TgpA-like_C"/>
</dbReference>
<dbReference type="EMBL" id="JASNVW010000003">
    <property type="protein sequence ID" value="MDK6028815.1"/>
    <property type="molecule type" value="Genomic_DNA"/>
</dbReference>
<evidence type="ECO:0000259" key="2">
    <source>
        <dbReference type="Pfam" id="PF13559"/>
    </source>
</evidence>
<gene>
    <name evidence="3" type="ORF">QPL79_05510</name>
</gene>